<proteinExistence type="predicted"/>
<reference evidence="1 2" key="1">
    <citation type="journal article" date="2019" name="Nat. Commun.">
        <title>A new type of DNA phosphorothioation-based antiviral system in archaea.</title>
        <authorList>
            <person name="Xiong L."/>
            <person name="Liu S."/>
            <person name="Chen S."/>
            <person name="Xiao Y."/>
            <person name="Zhu B."/>
            <person name="Gao Y."/>
            <person name="Zhang Y."/>
            <person name="Chen B."/>
            <person name="Luo J."/>
            <person name="Deng Z."/>
            <person name="Chen X."/>
            <person name="Wang L."/>
            <person name="Chen S."/>
        </authorList>
    </citation>
    <scope>NUCLEOTIDE SEQUENCE [LARGE SCALE GENOMIC DNA]</scope>
    <source>
        <strain evidence="1 2">JCM 10635</strain>
        <plasmid evidence="1 2">unnamed1</plasmid>
    </source>
</reference>
<accession>A0A4D6HRS2</accession>
<dbReference type="AlphaFoldDB" id="A0A4D6HRS2"/>
<dbReference type="RefSeq" id="WP_006067063.1">
    <property type="nucleotide sequence ID" value="NZ_CP031306.1"/>
</dbReference>
<dbReference type="NCBIfam" id="NF041415">
    <property type="entry name" value="halo_CC_star"/>
    <property type="match status" value="1"/>
</dbReference>
<dbReference type="Pfam" id="PF26263">
    <property type="entry name" value="DUF8067"/>
    <property type="match status" value="1"/>
</dbReference>
<dbReference type="EMBL" id="CP031306">
    <property type="protein sequence ID" value="QCC56563.1"/>
    <property type="molecule type" value="Genomic_DNA"/>
</dbReference>
<name>A0A4D6HRS2_9EURY</name>
<dbReference type="KEGG" id="nbg:DV706_18885"/>
<evidence type="ECO:0000313" key="2">
    <source>
        <dbReference type="Proteomes" id="UP000296822"/>
    </source>
</evidence>
<evidence type="ECO:0000313" key="1">
    <source>
        <dbReference type="EMBL" id="QCC56563.1"/>
    </source>
</evidence>
<geneLocation type="plasmid" evidence="1">
    <name>unnamed1</name>
</geneLocation>
<organism evidence="1 2">
    <name type="scientific">Natronorubrum bangense</name>
    <dbReference type="NCBI Taxonomy" id="61858"/>
    <lineage>
        <taxon>Archaea</taxon>
        <taxon>Methanobacteriati</taxon>
        <taxon>Methanobacteriota</taxon>
        <taxon>Stenosarchaea group</taxon>
        <taxon>Halobacteria</taxon>
        <taxon>Halobacteriales</taxon>
        <taxon>Natrialbaceae</taxon>
        <taxon>Natronorubrum</taxon>
    </lineage>
</organism>
<sequence>MLLTTNAEALTAAEQLGDALAAAKEESADEEYTSLLLECNEELKHGLGIDYGAICSSDDCC</sequence>
<dbReference type="InterPro" id="IPR058380">
    <property type="entry name" value="DUF8067"/>
</dbReference>
<dbReference type="GeneID" id="39853346"/>
<dbReference type="Proteomes" id="UP000296822">
    <property type="component" value="Plasmid unnamed1"/>
</dbReference>
<keyword evidence="1" id="KW-0614">Plasmid</keyword>
<protein>
    <submittedName>
        <fullName evidence="1">Uncharacterized protein</fullName>
    </submittedName>
</protein>
<gene>
    <name evidence="1" type="ORF">DV706_18885</name>
</gene>